<name>A0A835UP44_VANPL</name>
<evidence type="ECO:0000313" key="6">
    <source>
        <dbReference type="EMBL" id="KAG0470439.1"/>
    </source>
</evidence>
<keyword evidence="2" id="KW-0805">Transcription regulation</keyword>
<evidence type="ECO:0000256" key="4">
    <source>
        <dbReference type="ARBA" id="ARBA00023242"/>
    </source>
</evidence>
<reference evidence="6 7" key="1">
    <citation type="journal article" date="2020" name="Nat. Food">
        <title>A phased Vanilla planifolia genome enables genetic improvement of flavour and production.</title>
        <authorList>
            <person name="Hasing T."/>
            <person name="Tang H."/>
            <person name="Brym M."/>
            <person name="Khazi F."/>
            <person name="Huang T."/>
            <person name="Chambers A.H."/>
        </authorList>
    </citation>
    <scope>NUCLEOTIDE SEQUENCE [LARGE SCALE GENOMIC DNA]</scope>
    <source>
        <tissue evidence="6">Leaf</tissue>
    </source>
</reference>
<dbReference type="Proteomes" id="UP000636800">
    <property type="component" value="Unassembled WGS sequence"/>
</dbReference>
<dbReference type="Pfam" id="PF12767">
    <property type="entry name" value="SAGA-Tad1"/>
    <property type="match status" value="1"/>
</dbReference>
<organism evidence="6 7">
    <name type="scientific">Vanilla planifolia</name>
    <name type="common">Vanilla</name>
    <dbReference type="NCBI Taxonomy" id="51239"/>
    <lineage>
        <taxon>Eukaryota</taxon>
        <taxon>Viridiplantae</taxon>
        <taxon>Streptophyta</taxon>
        <taxon>Embryophyta</taxon>
        <taxon>Tracheophyta</taxon>
        <taxon>Spermatophyta</taxon>
        <taxon>Magnoliopsida</taxon>
        <taxon>Liliopsida</taxon>
        <taxon>Asparagales</taxon>
        <taxon>Orchidaceae</taxon>
        <taxon>Vanilloideae</taxon>
        <taxon>Vanilleae</taxon>
        <taxon>Vanilla</taxon>
    </lineage>
</organism>
<accession>A0A835UP44</accession>
<dbReference type="GO" id="GO:0005634">
    <property type="term" value="C:nucleus"/>
    <property type="evidence" value="ECO:0007669"/>
    <property type="project" value="UniProtKB-SubCell"/>
</dbReference>
<dbReference type="GO" id="GO:0006357">
    <property type="term" value="P:regulation of transcription by RNA polymerase II"/>
    <property type="evidence" value="ECO:0007669"/>
    <property type="project" value="TreeGrafter"/>
</dbReference>
<evidence type="ECO:0000313" key="7">
    <source>
        <dbReference type="Proteomes" id="UP000636800"/>
    </source>
</evidence>
<keyword evidence="3" id="KW-0804">Transcription</keyword>
<keyword evidence="4" id="KW-0539">Nucleus</keyword>
<keyword evidence="7" id="KW-1185">Reference proteome</keyword>
<dbReference type="GO" id="GO:0000124">
    <property type="term" value="C:SAGA complex"/>
    <property type="evidence" value="ECO:0007669"/>
    <property type="project" value="TreeGrafter"/>
</dbReference>
<evidence type="ECO:0008006" key="8">
    <source>
        <dbReference type="Google" id="ProtNLM"/>
    </source>
</evidence>
<evidence type="ECO:0000256" key="3">
    <source>
        <dbReference type="ARBA" id="ARBA00023163"/>
    </source>
</evidence>
<proteinExistence type="predicted"/>
<evidence type="ECO:0000256" key="2">
    <source>
        <dbReference type="ARBA" id="ARBA00023015"/>
    </source>
</evidence>
<gene>
    <name evidence="6" type="ORF">HPP92_017139</name>
</gene>
<dbReference type="PANTHER" id="PTHR21277">
    <property type="entry name" value="TRANSCRIPTIONAL ADAPTER 1"/>
    <property type="match status" value="1"/>
</dbReference>
<feature type="region of interest" description="Disordered" evidence="5">
    <location>
        <begin position="102"/>
        <end position="125"/>
    </location>
</feature>
<comment type="subcellular location">
    <subcellularLocation>
        <location evidence="1">Nucleus</location>
    </subcellularLocation>
</comment>
<evidence type="ECO:0000256" key="5">
    <source>
        <dbReference type="SAM" id="MobiDB-lite"/>
    </source>
</evidence>
<dbReference type="EMBL" id="JADCNL010000008">
    <property type="protein sequence ID" value="KAG0470439.1"/>
    <property type="molecule type" value="Genomic_DNA"/>
</dbReference>
<protein>
    <recommendedName>
        <fullName evidence="8">Transcriptional coactivator Hfi1/Transcriptional adapter 1</fullName>
    </recommendedName>
</protein>
<dbReference type="OrthoDB" id="417450at2759"/>
<dbReference type="AlphaFoldDB" id="A0A835UP44"/>
<dbReference type="PANTHER" id="PTHR21277:SF5">
    <property type="entry name" value="TRANSCRIPTIONAL ADAPTER 1"/>
    <property type="match status" value="1"/>
</dbReference>
<evidence type="ECO:0000256" key="1">
    <source>
        <dbReference type="ARBA" id="ARBA00004123"/>
    </source>
</evidence>
<dbReference type="InterPro" id="IPR024738">
    <property type="entry name" value="Hfi1/Tada1"/>
</dbReference>
<dbReference type="GO" id="GO:0003713">
    <property type="term" value="F:transcription coactivator activity"/>
    <property type="evidence" value="ECO:0007669"/>
    <property type="project" value="TreeGrafter"/>
</dbReference>
<comment type="caution">
    <text evidence="6">The sequence shown here is derived from an EMBL/GenBank/DDBJ whole genome shotgun (WGS) entry which is preliminary data.</text>
</comment>
<sequence>MLPPTPAMRRPRVDLGELKSQLSKRLGPERARRYFSYLQKLLSQKMCKAEFDKLCFLILGRENLQLHNQLIQSVIRNAFQSKTPPPLKRFLQREDGLKPAHPFALSNGDVLPQSPRRRRSGAQRSRLGICEKADGALHENGNFVCHDLKSRQEAQHSGQAVQSLKRCQENVNGIEQPVAQEDGEYMVQRDDLNFSRCSLQAPFGIPFFPTSVGGAKRSLPSAGGVGIAMHRSFADDGELCHTENLRKRMEMIMESHNIGRVELGCANLLNNALDAYLKRLIKSAVDLVRTRVDHENLKQTFLRKAQGKPINGIWLDSSTRVYDSISPLDLQERNCSFVTLQDFAVAMQLNSRQLGEDASQLLERIFVRSFRE</sequence>